<evidence type="ECO:0000313" key="4">
    <source>
        <dbReference type="Proteomes" id="UP001166286"/>
    </source>
</evidence>
<protein>
    <recommendedName>
        <fullName evidence="2">F-box domain-containing protein</fullName>
    </recommendedName>
</protein>
<dbReference type="PROSITE" id="PS50181">
    <property type="entry name" value="FBOX"/>
    <property type="match status" value="1"/>
</dbReference>
<feature type="domain" description="F-box" evidence="2">
    <location>
        <begin position="20"/>
        <end position="66"/>
    </location>
</feature>
<dbReference type="EMBL" id="JAFEKC020000014">
    <property type="protein sequence ID" value="KAK0511206.1"/>
    <property type="molecule type" value="Genomic_DNA"/>
</dbReference>
<keyword evidence="4" id="KW-1185">Reference proteome</keyword>
<proteinExistence type="predicted"/>
<dbReference type="InterPro" id="IPR036047">
    <property type="entry name" value="F-box-like_dom_sf"/>
</dbReference>
<dbReference type="InterPro" id="IPR001810">
    <property type="entry name" value="F-box_dom"/>
</dbReference>
<feature type="region of interest" description="Disordered" evidence="1">
    <location>
        <begin position="1"/>
        <end position="20"/>
    </location>
</feature>
<evidence type="ECO:0000256" key="1">
    <source>
        <dbReference type="SAM" id="MobiDB-lite"/>
    </source>
</evidence>
<dbReference type="SUPFAM" id="SSF81383">
    <property type="entry name" value="F-box domain"/>
    <property type="match status" value="1"/>
</dbReference>
<organism evidence="3 4">
    <name type="scientific">Cladonia borealis</name>
    <dbReference type="NCBI Taxonomy" id="184061"/>
    <lineage>
        <taxon>Eukaryota</taxon>
        <taxon>Fungi</taxon>
        <taxon>Dikarya</taxon>
        <taxon>Ascomycota</taxon>
        <taxon>Pezizomycotina</taxon>
        <taxon>Lecanoromycetes</taxon>
        <taxon>OSLEUM clade</taxon>
        <taxon>Lecanoromycetidae</taxon>
        <taxon>Lecanorales</taxon>
        <taxon>Lecanorineae</taxon>
        <taxon>Cladoniaceae</taxon>
        <taxon>Cladonia</taxon>
    </lineage>
</organism>
<evidence type="ECO:0000259" key="2">
    <source>
        <dbReference type="PROSITE" id="PS50181"/>
    </source>
</evidence>
<dbReference type="Proteomes" id="UP001166286">
    <property type="component" value="Unassembled WGS sequence"/>
</dbReference>
<gene>
    <name evidence="3" type="ORF">JMJ35_006758</name>
</gene>
<evidence type="ECO:0000313" key="3">
    <source>
        <dbReference type="EMBL" id="KAK0511206.1"/>
    </source>
</evidence>
<comment type="caution">
    <text evidence="3">The sequence shown here is derived from an EMBL/GenBank/DDBJ whole genome shotgun (WGS) entry which is preliminary data.</text>
</comment>
<name>A0AA39R0J1_9LECA</name>
<dbReference type="AlphaFoldDB" id="A0AA39R0J1"/>
<feature type="region of interest" description="Disordered" evidence="1">
    <location>
        <begin position="306"/>
        <end position="325"/>
    </location>
</feature>
<dbReference type="Pfam" id="PF12937">
    <property type="entry name" value="F-box-like"/>
    <property type="match status" value="1"/>
</dbReference>
<sequence>MSPKSSTVSKGRGPKGTPSQVALETLPSEIKDQIFSYLPQADLYNLLFTSPSFTEAITIGLYYKPKFPTTYRFAQFVTTVSHSKRYADMVKILDIPGPDKPWSKTNNRATWREWKYRDLPLYAAQVPSRFLAKKHHCSRSHPTQGLFMTTHNDNVLPIGAVVHVLMACQNIRQIKMEVELFQDDYELNSPKYPPTASSSMIFESDVPASWTFRSAETSIIKFDRIIEYVTRLPHLEKLTMRTVVGLSMAHIVGFITRGSKLTELELSGSGYKNTHKLEILLSGLVTIGNEYTWSLKATKSELMERLSSPVSDGEESSSIGIIRAG</sequence>
<reference evidence="3" key="1">
    <citation type="submission" date="2023-03" db="EMBL/GenBank/DDBJ databases">
        <title>Complete genome of Cladonia borealis.</title>
        <authorList>
            <person name="Park H."/>
        </authorList>
    </citation>
    <scope>NUCLEOTIDE SEQUENCE</scope>
    <source>
        <strain evidence="3">ANT050790</strain>
    </source>
</reference>
<accession>A0AA39R0J1</accession>
<feature type="compositionally biased region" description="Low complexity" evidence="1">
    <location>
        <begin position="307"/>
        <end position="325"/>
    </location>
</feature>